<dbReference type="Gene3D" id="2.40.70.10">
    <property type="entry name" value="Acid Proteases"/>
    <property type="match status" value="1"/>
</dbReference>
<feature type="signal peptide" evidence="4">
    <location>
        <begin position="1"/>
        <end position="18"/>
    </location>
</feature>
<dbReference type="PANTHER" id="PTHR47966:SF51">
    <property type="entry name" value="BETA-SITE APP-CLEAVING ENZYME, ISOFORM A-RELATED"/>
    <property type="match status" value="1"/>
</dbReference>
<proteinExistence type="inferred from homology"/>
<feature type="domain" description="Peptidase A1" evidence="5">
    <location>
        <begin position="80"/>
        <end position="417"/>
    </location>
</feature>
<dbReference type="GO" id="GO:0006508">
    <property type="term" value="P:proteolysis"/>
    <property type="evidence" value="ECO:0007669"/>
    <property type="project" value="UniProtKB-KW"/>
</dbReference>
<dbReference type="InterPro" id="IPR033121">
    <property type="entry name" value="PEPTIDASE_A1"/>
</dbReference>
<reference key="1">
    <citation type="journal article" date="2014" name="PLoS Genet.">
        <title>Signature Gene Expression Reveals Novel Clues to the Molecular Mechanisms of Dimorphic Transition in Penicillium marneffei.</title>
        <authorList>
            <person name="Yang E."/>
            <person name="Wang G."/>
            <person name="Cai J."/>
            <person name="Woo P.C."/>
            <person name="Lau S.K."/>
            <person name="Yuen K.-Y."/>
            <person name="Chow W.-N."/>
            <person name="Lin X."/>
        </authorList>
    </citation>
    <scope>NUCLEOTIDE SEQUENCE [LARGE SCALE GENOMIC DNA]</scope>
    <source>
        <strain>PM1</strain>
    </source>
</reference>
<evidence type="ECO:0000313" key="6">
    <source>
        <dbReference type="EMBL" id="KFX40849.1"/>
    </source>
</evidence>
<feature type="compositionally biased region" description="Polar residues" evidence="3">
    <location>
        <begin position="427"/>
        <end position="447"/>
    </location>
</feature>
<evidence type="ECO:0000256" key="1">
    <source>
        <dbReference type="ARBA" id="ARBA00007447"/>
    </source>
</evidence>
<dbReference type="HOGENOM" id="CLU_404479_0_0_1"/>
<comment type="similarity">
    <text evidence="1">Belongs to the peptidase A1 family.</text>
</comment>
<protein>
    <submittedName>
        <fullName evidence="6">Aspartic protease PEP3</fullName>
    </submittedName>
</protein>
<dbReference type="AlphaFoldDB" id="A0A093UT12"/>
<feature type="chain" id="PRO_5001892374" evidence="4">
    <location>
        <begin position="19"/>
        <end position="680"/>
    </location>
</feature>
<dbReference type="InterPro" id="IPR001461">
    <property type="entry name" value="Aspartic_peptidase_A1"/>
</dbReference>
<keyword evidence="2" id="KW-0378">Hydrolase</keyword>
<evidence type="ECO:0000256" key="2">
    <source>
        <dbReference type="ARBA" id="ARBA00022801"/>
    </source>
</evidence>
<dbReference type="GO" id="GO:0004190">
    <property type="term" value="F:aspartic-type endopeptidase activity"/>
    <property type="evidence" value="ECO:0007669"/>
    <property type="project" value="InterPro"/>
</dbReference>
<dbReference type="SUPFAM" id="SSF50630">
    <property type="entry name" value="Acid proteases"/>
    <property type="match status" value="1"/>
</dbReference>
<reference evidence="6" key="2">
    <citation type="journal article" date="2014" name="PLoS Genet.">
        <title>Signature gene expression reveals novel clues to the molecular mechanisms of dimorphic transition in Penicillium marneffei.</title>
        <authorList>
            <person name="Yang E."/>
            <person name="Wang G."/>
            <person name="Cai J."/>
            <person name="Woo P.C."/>
            <person name="Lau S.K."/>
            <person name="Yuen K.-Y."/>
            <person name="Chow W.-N."/>
            <person name="Lin X."/>
        </authorList>
    </citation>
    <scope>NUCLEOTIDE SEQUENCE</scope>
    <source>
        <strain evidence="6">PM1</strain>
    </source>
</reference>
<dbReference type="PROSITE" id="PS51767">
    <property type="entry name" value="PEPTIDASE_A1"/>
    <property type="match status" value="1"/>
</dbReference>
<sequence>MFFLWAIVSGLHISLACAAHHKHRYRALAQSPTVTSSTVTSGVAVANPTNSGSSVPIEIGIDGYATPTPLFEQNTDVSSPIGIIEIGSPGQTIDVQFDTTFDGVLVRSAREDTTDTDNSLVYNSSDSESWSYYIPGSSPENTYTQTLEDDAYAIALAGIETFDIGGKLYSNIAFGQFEQYYQNTSGQAIPFGGTSGSIGLNYNSMQQPGFPSFMSAMKYQLAEWKCTLDSSRKWKNGTWTFGSLEGMNPRSDIAWADRNIAQPTWSVNLTAISASSRKNPPISTWSATVSTTERELNTDTILLVTYSFTFLVSNYSGLAWNNPSNPTIKSLSASSYTRSTHSNMSSNVALNVKLHSPDDWDHWENELLNQARAKDVIRILQGTEEPLKKPTNLLNDDFLTAPVAPTNLTGVNRIGAAASAGRRHRNNTAIQGEDTQPTPTPDSQETVQAETMNRTVTANWKEAYINLKEQVNQGRYISQRRIKDEYDQHLRSLKPSTRDLEAWVTKWEELLLEAERKSMVVADDVLDWSTRFLDAIRPLDDTWTTAYEITIEEKIEDGTLTRRELANGFRRNLRKIRNRRPSRVYRGSFAVQGERTDDDSDEESYRYGRQPSHSLERKRGRTRSRSRSIGPPRKKNQGPEQYQTTRPVCEACEGWHLLRFCYYLLKILLQKSLSQDGAPG</sequence>
<evidence type="ECO:0000256" key="4">
    <source>
        <dbReference type="SAM" id="SignalP"/>
    </source>
</evidence>
<evidence type="ECO:0000259" key="5">
    <source>
        <dbReference type="PROSITE" id="PS51767"/>
    </source>
</evidence>
<dbReference type="EMBL" id="JPOX01000092">
    <property type="protein sequence ID" value="KFX40849.1"/>
    <property type="molecule type" value="Genomic_DNA"/>
</dbReference>
<dbReference type="Pfam" id="PF00026">
    <property type="entry name" value="Asp"/>
    <property type="match status" value="1"/>
</dbReference>
<organism evidence="6">
    <name type="scientific">Talaromyces marneffei PM1</name>
    <dbReference type="NCBI Taxonomy" id="1077442"/>
    <lineage>
        <taxon>Eukaryota</taxon>
        <taxon>Fungi</taxon>
        <taxon>Dikarya</taxon>
        <taxon>Ascomycota</taxon>
        <taxon>Pezizomycotina</taxon>
        <taxon>Eurotiomycetes</taxon>
        <taxon>Eurotiomycetidae</taxon>
        <taxon>Eurotiales</taxon>
        <taxon>Trichocomaceae</taxon>
        <taxon>Talaromyces</taxon>
        <taxon>Talaromyces sect. Talaromyces</taxon>
    </lineage>
</organism>
<comment type="caution">
    <text evidence="6">The sequence shown here is derived from an EMBL/GenBank/DDBJ whole genome shotgun (WGS) entry which is preliminary data.</text>
</comment>
<feature type="region of interest" description="Disordered" evidence="3">
    <location>
        <begin position="417"/>
        <end position="447"/>
    </location>
</feature>
<keyword evidence="6" id="KW-0645">Protease</keyword>
<name>A0A093UT12_TALMA</name>
<dbReference type="PANTHER" id="PTHR47966">
    <property type="entry name" value="BETA-SITE APP-CLEAVING ENZYME, ISOFORM A-RELATED"/>
    <property type="match status" value="1"/>
</dbReference>
<accession>A0A093UT12</accession>
<dbReference type="InterPro" id="IPR021109">
    <property type="entry name" value="Peptidase_aspartic_dom_sf"/>
</dbReference>
<keyword evidence="4" id="KW-0732">Signal</keyword>
<feature type="region of interest" description="Disordered" evidence="3">
    <location>
        <begin position="587"/>
        <end position="645"/>
    </location>
</feature>
<evidence type="ECO:0000256" key="3">
    <source>
        <dbReference type="SAM" id="MobiDB-lite"/>
    </source>
</evidence>
<gene>
    <name evidence="6" type="ORF">GQ26_0920030</name>
</gene>
<feature type="compositionally biased region" description="Basic residues" evidence="3">
    <location>
        <begin position="616"/>
        <end position="636"/>
    </location>
</feature>